<dbReference type="AlphaFoldDB" id="A0A9J6EZ52"/>
<dbReference type="SMART" id="SM00292">
    <property type="entry name" value="BRCT"/>
    <property type="match status" value="2"/>
</dbReference>
<sequence length="536" mass="59524">MSPPDGSEHKPLLFEDVKFCLADDLQDDEEFQRLLVKHGGTLINYLSDNVTYVIADNPDSSTITEAQDLYEKPVATSSWVRLSLKCGRLLPLEAFSPHKNQIFSNTVVCPSQASLLLLFCWPLHIYACSSSMSVLDKTCTHLVATKAEGVKYQKAMAAGGPQLKIVTPDWIADSVKNKAPCDETRYHPRLRVKPPKYGNCQLLPSEKRRRVGLRDLTSAFKEDLASQSRLDELKNRLDGLVQDEIECDDGQVAGQQQPQQPQQQAPPQASPSAGQPQPQQMLAGAQGMAPTQPSPQAIMKPPPQYPYAAERPLVRPPYPPQQQPQQSPGPLPQQQATGQQQMQWANFQQQQQRKTPDGGVPASLSQPQQAVQWRPTAVPAGGDELKSKVPQSLTGQPPVRPEGGLHPQQQAALWQQQQQMQLHKVESVTAWLERNQRVRCRVVERLLIAVDHLAANLPLRASRYSAVEMVNILWVAVTATCARNCFGEANFVDVGPDAEPEASKQDHCGGDLWQRVVDSDFGERVGHLLRWLNYGR</sequence>
<dbReference type="PANTHER" id="PTHR47667:SF1">
    <property type="entry name" value="REGULATOR OF TY1 TRANSPOSITION PROTEIN 107"/>
    <property type="match status" value="1"/>
</dbReference>
<dbReference type="Gene3D" id="3.40.50.10190">
    <property type="entry name" value="BRCT domain"/>
    <property type="match status" value="2"/>
</dbReference>
<dbReference type="InterPro" id="IPR053036">
    <property type="entry name" value="CellCycle_DNARepair_Reg"/>
</dbReference>
<dbReference type="Pfam" id="PF16589">
    <property type="entry name" value="BRCT_2"/>
    <property type="match status" value="1"/>
</dbReference>
<evidence type="ECO:0000256" key="1">
    <source>
        <dbReference type="SAM" id="MobiDB-lite"/>
    </source>
</evidence>
<protein>
    <recommendedName>
        <fullName evidence="2">BRCT domain-containing protein</fullName>
    </recommendedName>
</protein>
<evidence type="ECO:0000259" key="2">
    <source>
        <dbReference type="PROSITE" id="PS50172"/>
    </source>
</evidence>
<dbReference type="SUPFAM" id="SSF52113">
    <property type="entry name" value="BRCT domain"/>
    <property type="match status" value="2"/>
</dbReference>
<evidence type="ECO:0000313" key="3">
    <source>
        <dbReference type="EMBL" id="KAH8039412.1"/>
    </source>
</evidence>
<feature type="compositionally biased region" description="Low complexity" evidence="1">
    <location>
        <begin position="332"/>
        <end position="352"/>
    </location>
</feature>
<dbReference type="VEuPathDB" id="VectorBase:LOC119173067"/>
<comment type="caution">
    <text evidence="3">The sequence shown here is derived from an EMBL/GenBank/DDBJ whole genome shotgun (WGS) entry which is preliminary data.</text>
</comment>
<dbReference type="VEuPathDB" id="VectorBase:LOC119173405"/>
<dbReference type="Pfam" id="PF12738">
    <property type="entry name" value="PTCB-BRCT"/>
    <property type="match status" value="1"/>
</dbReference>
<proteinExistence type="predicted"/>
<organism evidence="3 4">
    <name type="scientific">Rhipicephalus microplus</name>
    <name type="common">Cattle tick</name>
    <name type="synonym">Boophilus microplus</name>
    <dbReference type="NCBI Taxonomy" id="6941"/>
    <lineage>
        <taxon>Eukaryota</taxon>
        <taxon>Metazoa</taxon>
        <taxon>Ecdysozoa</taxon>
        <taxon>Arthropoda</taxon>
        <taxon>Chelicerata</taxon>
        <taxon>Arachnida</taxon>
        <taxon>Acari</taxon>
        <taxon>Parasitiformes</taxon>
        <taxon>Ixodida</taxon>
        <taxon>Ixodoidea</taxon>
        <taxon>Ixodidae</taxon>
        <taxon>Rhipicephalinae</taxon>
        <taxon>Rhipicephalus</taxon>
        <taxon>Boophilus</taxon>
    </lineage>
</organism>
<reference evidence="3" key="2">
    <citation type="submission" date="2021-09" db="EMBL/GenBank/DDBJ databases">
        <authorList>
            <person name="Jia N."/>
            <person name="Wang J."/>
            <person name="Shi W."/>
            <person name="Du L."/>
            <person name="Sun Y."/>
            <person name="Zhan W."/>
            <person name="Jiang J."/>
            <person name="Wang Q."/>
            <person name="Zhang B."/>
            <person name="Ji P."/>
            <person name="Sakyi L.B."/>
            <person name="Cui X."/>
            <person name="Yuan T."/>
            <person name="Jiang B."/>
            <person name="Yang W."/>
            <person name="Lam T.T.-Y."/>
            <person name="Chang Q."/>
            <person name="Ding S."/>
            <person name="Wang X."/>
            <person name="Zhu J."/>
            <person name="Ruan X."/>
            <person name="Zhao L."/>
            <person name="Wei J."/>
            <person name="Que T."/>
            <person name="Du C."/>
            <person name="Cheng J."/>
            <person name="Dai P."/>
            <person name="Han X."/>
            <person name="Huang E."/>
            <person name="Gao Y."/>
            <person name="Liu J."/>
            <person name="Shao H."/>
            <person name="Ye R."/>
            <person name="Li L."/>
            <person name="Wei W."/>
            <person name="Wang X."/>
            <person name="Wang C."/>
            <person name="Huo Q."/>
            <person name="Li W."/>
            <person name="Guo W."/>
            <person name="Chen H."/>
            <person name="Chen S."/>
            <person name="Zhou L."/>
            <person name="Zhou L."/>
            <person name="Ni X."/>
            <person name="Tian J."/>
            <person name="Zhou Y."/>
            <person name="Sheng Y."/>
            <person name="Liu T."/>
            <person name="Pan Y."/>
            <person name="Xia L."/>
            <person name="Li J."/>
            <person name="Zhao F."/>
            <person name="Cao W."/>
        </authorList>
    </citation>
    <scope>NUCLEOTIDE SEQUENCE</scope>
    <source>
        <strain evidence="3">Rmic-2018</strain>
        <tissue evidence="3">Larvae</tissue>
    </source>
</reference>
<dbReference type="InterPro" id="IPR001357">
    <property type="entry name" value="BRCT_dom"/>
</dbReference>
<dbReference type="CDD" id="cd17714">
    <property type="entry name" value="BRCT_PAXIP1_rpt1"/>
    <property type="match status" value="1"/>
</dbReference>
<evidence type="ECO:0000313" key="4">
    <source>
        <dbReference type="Proteomes" id="UP000821866"/>
    </source>
</evidence>
<dbReference type="Proteomes" id="UP000821866">
    <property type="component" value="Chromosome 1"/>
</dbReference>
<dbReference type="EMBL" id="JABSTU010000001">
    <property type="protein sequence ID" value="KAH8039412.1"/>
    <property type="molecule type" value="Genomic_DNA"/>
</dbReference>
<dbReference type="InterPro" id="IPR036420">
    <property type="entry name" value="BRCT_dom_sf"/>
</dbReference>
<feature type="compositionally biased region" description="Low complexity" evidence="1">
    <location>
        <begin position="253"/>
        <end position="280"/>
    </location>
</feature>
<reference evidence="3" key="1">
    <citation type="journal article" date="2020" name="Cell">
        <title>Large-Scale Comparative Analyses of Tick Genomes Elucidate Their Genetic Diversity and Vector Capacities.</title>
        <authorList>
            <consortium name="Tick Genome and Microbiome Consortium (TIGMIC)"/>
            <person name="Jia N."/>
            <person name="Wang J."/>
            <person name="Shi W."/>
            <person name="Du L."/>
            <person name="Sun Y."/>
            <person name="Zhan W."/>
            <person name="Jiang J.F."/>
            <person name="Wang Q."/>
            <person name="Zhang B."/>
            <person name="Ji P."/>
            <person name="Bell-Sakyi L."/>
            <person name="Cui X.M."/>
            <person name="Yuan T.T."/>
            <person name="Jiang B.G."/>
            <person name="Yang W.F."/>
            <person name="Lam T.T."/>
            <person name="Chang Q.C."/>
            <person name="Ding S.J."/>
            <person name="Wang X.J."/>
            <person name="Zhu J.G."/>
            <person name="Ruan X.D."/>
            <person name="Zhao L."/>
            <person name="Wei J.T."/>
            <person name="Ye R.Z."/>
            <person name="Que T.C."/>
            <person name="Du C.H."/>
            <person name="Zhou Y.H."/>
            <person name="Cheng J.X."/>
            <person name="Dai P.F."/>
            <person name="Guo W.B."/>
            <person name="Han X.H."/>
            <person name="Huang E.J."/>
            <person name="Li L.F."/>
            <person name="Wei W."/>
            <person name="Gao Y.C."/>
            <person name="Liu J.Z."/>
            <person name="Shao H.Z."/>
            <person name="Wang X."/>
            <person name="Wang C.C."/>
            <person name="Yang T.C."/>
            <person name="Huo Q.B."/>
            <person name="Li W."/>
            <person name="Chen H.Y."/>
            <person name="Chen S.E."/>
            <person name="Zhou L.G."/>
            <person name="Ni X.B."/>
            <person name="Tian J.H."/>
            <person name="Sheng Y."/>
            <person name="Liu T."/>
            <person name="Pan Y.S."/>
            <person name="Xia L.Y."/>
            <person name="Li J."/>
            <person name="Zhao F."/>
            <person name="Cao W.C."/>
        </authorList>
    </citation>
    <scope>NUCLEOTIDE SEQUENCE</scope>
    <source>
        <strain evidence="3">Rmic-2018</strain>
    </source>
</reference>
<accession>A0A9J6EZ52</accession>
<dbReference type="PROSITE" id="PS50172">
    <property type="entry name" value="BRCT"/>
    <property type="match status" value="2"/>
</dbReference>
<gene>
    <name evidence="3" type="ORF">HPB51_006922</name>
</gene>
<feature type="domain" description="BRCT" evidence="2">
    <location>
        <begin position="135"/>
        <end position="188"/>
    </location>
</feature>
<feature type="region of interest" description="Disordered" evidence="1">
    <location>
        <begin position="251"/>
        <end position="407"/>
    </location>
</feature>
<keyword evidence="4" id="KW-1185">Reference proteome</keyword>
<feature type="domain" description="BRCT" evidence="2">
    <location>
        <begin position="9"/>
        <end position="97"/>
    </location>
</feature>
<name>A0A9J6EZ52_RHIMP</name>
<dbReference type="PANTHER" id="PTHR47667">
    <property type="entry name" value="REGULATOR OF TY1 TRANSPOSITION PROTEIN 107"/>
    <property type="match status" value="1"/>
</dbReference>
<feature type="compositionally biased region" description="Pro residues" evidence="1">
    <location>
        <begin position="314"/>
        <end position="331"/>
    </location>
</feature>